<dbReference type="GO" id="GO:0005925">
    <property type="term" value="C:focal adhesion"/>
    <property type="evidence" value="ECO:0007669"/>
    <property type="project" value="TreeGrafter"/>
</dbReference>
<evidence type="ECO:0000313" key="10">
    <source>
        <dbReference type="EMBL" id="GCB81728.1"/>
    </source>
</evidence>
<dbReference type="GO" id="GO:0030425">
    <property type="term" value="C:dendrite"/>
    <property type="evidence" value="ECO:0007669"/>
    <property type="project" value="TreeGrafter"/>
</dbReference>
<dbReference type="OrthoDB" id="8396829at2759"/>
<reference evidence="10 11" key="1">
    <citation type="journal article" date="2018" name="Nat. Ecol. Evol.">
        <title>Shark genomes provide insights into elasmobranch evolution and the origin of vertebrates.</title>
        <authorList>
            <person name="Hara Y"/>
            <person name="Yamaguchi K"/>
            <person name="Onimaru K"/>
            <person name="Kadota M"/>
            <person name="Koyanagi M"/>
            <person name="Keeley SD"/>
            <person name="Tatsumi K"/>
            <person name="Tanaka K"/>
            <person name="Motone F"/>
            <person name="Kageyama Y"/>
            <person name="Nozu R"/>
            <person name="Adachi N"/>
            <person name="Nishimura O"/>
            <person name="Nakagawa R"/>
            <person name="Tanegashima C"/>
            <person name="Kiyatake I"/>
            <person name="Matsumoto R"/>
            <person name="Murakumo K"/>
            <person name="Nishida K"/>
            <person name="Terakita A"/>
            <person name="Kuratani S"/>
            <person name="Sato K"/>
            <person name="Hyodo S Kuraku.S."/>
        </authorList>
    </citation>
    <scope>NUCLEOTIDE SEQUENCE [LARGE SCALE GENOMIC DNA]</scope>
</reference>
<evidence type="ECO:0000256" key="7">
    <source>
        <dbReference type="ARBA" id="ARBA00023288"/>
    </source>
</evidence>
<dbReference type="Gene3D" id="2.60.40.10">
    <property type="entry name" value="Immunoglobulins"/>
    <property type="match status" value="1"/>
</dbReference>
<dbReference type="STRING" id="75743.A0A401Q8M8"/>
<proteinExistence type="predicted"/>
<dbReference type="Proteomes" id="UP000288216">
    <property type="component" value="Unassembled WGS sequence"/>
</dbReference>
<keyword evidence="8" id="KW-0393">Immunoglobulin domain</keyword>
<protein>
    <recommendedName>
        <fullName evidence="9">Ig-like domain-containing protein</fullName>
    </recommendedName>
</protein>
<gene>
    <name evidence="10" type="ORF">scyTo_0021449</name>
</gene>
<dbReference type="GO" id="GO:0043209">
    <property type="term" value="C:myelin sheath"/>
    <property type="evidence" value="ECO:0007669"/>
    <property type="project" value="TreeGrafter"/>
</dbReference>
<evidence type="ECO:0000259" key="9">
    <source>
        <dbReference type="PROSITE" id="PS50835"/>
    </source>
</evidence>
<dbReference type="GO" id="GO:0007229">
    <property type="term" value="P:integrin-mediated signaling pathway"/>
    <property type="evidence" value="ECO:0007669"/>
    <property type="project" value="TreeGrafter"/>
</dbReference>
<accession>A0A401Q8M8</accession>
<dbReference type="GO" id="GO:0005178">
    <property type="term" value="F:integrin binding"/>
    <property type="evidence" value="ECO:0007669"/>
    <property type="project" value="InterPro"/>
</dbReference>
<dbReference type="InterPro" id="IPR033292">
    <property type="entry name" value="THY1"/>
</dbReference>
<dbReference type="PANTHER" id="PTHR19226">
    <property type="entry name" value="THY-1 MEMBRANE GLYCOPROTEIN"/>
    <property type="match status" value="1"/>
</dbReference>
<organism evidence="10 11">
    <name type="scientific">Scyliorhinus torazame</name>
    <name type="common">Cloudy catshark</name>
    <name type="synonym">Catulus torazame</name>
    <dbReference type="NCBI Taxonomy" id="75743"/>
    <lineage>
        <taxon>Eukaryota</taxon>
        <taxon>Metazoa</taxon>
        <taxon>Chordata</taxon>
        <taxon>Craniata</taxon>
        <taxon>Vertebrata</taxon>
        <taxon>Chondrichthyes</taxon>
        <taxon>Elasmobranchii</taxon>
        <taxon>Galeomorphii</taxon>
        <taxon>Galeoidea</taxon>
        <taxon>Carcharhiniformes</taxon>
        <taxon>Scyliorhinidae</taxon>
        <taxon>Scyliorhinus</taxon>
    </lineage>
</organism>
<dbReference type="InterPro" id="IPR036179">
    <property type="entry name" value="Ig-like_dom_sf"/>
</dbReference>
<dbReference type="GO" id="GO:0005096">
    <property type="term" value="F:GTPase activator activity"/>
    <property type="evidence" value="ECO:0007669"/>
    <property type="project" value="TreeGrafter"/>
</dbReference>
<keyword evidence="4" id="KW-0472">Membrane</keyword>
<sequence length="182" mass="20477">MFRSWCCREGLLQQLAEPPPQSAIKREGETERCSCRYWIVESIWPLLKMIQLLLLSVVAVLPIAEGLEITKMAACSTKTNDLRVDCNYKMTGSTLADIKYTWSLLTTKNQTLVIKSTITSGKESPTFKNRAEVNLTDMLLRLIITGFGKSEEGKYMCVLTSKSKVENRTISVQHGKNILPTV</sequence>
<keyword evidence="6" id="KW-0325">Glycoprotein</keyword>
<dbReference type="AlphaFoldDB" id="A0A401Q8M8"/>
<keyword evidence="2" id="KW-1003">Cell membrane</keyword>
<evidence type="ECO:0000256" key="3">
    <source>
        <dbReference type="ARBA" id="ARBA00022729"/>
    </source>
</evidence>
<dbReference type="GO" id="GO:0051894">
    <property type="term" value="P:positive regulation of focal adhesion assembly"/>
    <property type="evidence" value="ECO:0007669"/>
    <property type="project" value="TreeGrafter"/>
</dbReference>
<comment type="caution">
    <text evidence="10">The sequence shown here is derived from an EMBL/GenBank/DDBJ whole genome shotgun (WGS) entry which is preliminary data.</text>
</comment>
<dbReference type="GO" id="GO:0009897">
    <property type="term" value="C:external side of plasma membrane"/>
    <property type="evidence" value="ECO:0007669"/>
    <property type="project" value="TreeGrafter"/>
</dbReference>
<feature type="domain" description="Ig-like" evidence="9">
    <location>
        <begin position="45"/>
        <end position="171"/>
    </location>
</feature>
<dbReference type="GO" id="GO:0045121">
    <property type="term" value="C:membrane raft"/>
    <property type="evidence" value="ECO:0007669"/>
    <property type="project" value="TreeGrafter"/>
</dbReference>
<evidence type="ECO:0000256" key="2">
    <source>
        <dbReference type="ARBA" id="ARBA00022475"/>
    </source>
</evidence>
<dbReference type="EMBL" id="BFAA01019058">
    <property type="protein sequence ID" value="GCB81728.1"/>
    <property type="molecule type" value="Genomic_DNA"/>
</dbReference>
<evidence type="ECO:0000256" key="4">
    <source>
        <dbReference type="ARBA" id="ARBA00023136"/>
    </source>
</evidence>
<evidence type="ECO:0000313" key="11">
    <source>
        <dbReference type="Proteomes" id="UP000288216"/>
    </source>
</evidence>
<dbReference type="PANTHER" id="PTHR19226:SF2">
    <property type="entry name" value="THY-1 MEMBRANE GLYCOPROTEIN"/>
    <property type="match status" value="1"/>
</dbReference>
<comment type="subcellular location">
    <subcellularLocation>
        <location evidence="1">Cell membrane</location>
    </subcellularLocation>
</comment>
<dbReference type="InterPro" id="IPR013783">
    <property type="entry name" value="Ig-like_fold"/>
</dbReference>
<keyword evidence="11" id="KW-1185">Reference proteome</keyword>
<evidence type="ECO:0000256" key="8">
    <source>
        <dbReference type="ARBA" id="ARBA00023319"/>
    </source>
</evidence>
<keyword evidence="7" id="KW-0449">Lipoprotein</keyword>
<keyword evidence="3" id="KW-0732">Signal</keyword>
<dbReference type="GO" id="GO:0007155">
    <property type="term" value="P:cell adhesion"/>
    <property type="evidence" value="ECO:0007669"/>
    <property type="project" value="InterPro"/>
</dbReference>
<evidence type="ECO:0000256" key="6">
    <source>
        <dbReference type="ARBA" id="ARBA00023180"/>
    </source>
</evidence>
<dbReference type="GO" id="GO:0030334">
    <property type="term" value="P:regulation of cell migration"/>
    <property type="evidence" value="ECO:0007669"/>
    <property type="project" value="InterPro"/>
</dbReference>
<keyword evidence="5" id="KW-1015">Disulfide bond</keyword>
<evidence type="ECO:0000256" key="1">
    <source>
        <dbReference type="ARBA" id="ARBA00004236"/>
    </source>
</evidence>
<evidence type="ECO:0000256" key="5">
    <source>
        <dbReference type="ARBA" id="ARBA00023157"/>
    </source>
</evidence>
<dbReference type="SUPFAM" id="SSF48726">
    <property type="entry name" value="Immunoglobulin"/>
    <property type="match status" value="1"/>
</dbReference>
<name>A0A401Q8M8_SCYTO</name>
<dbReference type="PROSITE" id="PS50835">
    <property type="entry name" value="IG_LIKE"/>
    <property type="match status" value="1"/>
</dbReference>
<dbReference type="InterPro" id="IPR007110">
    <property type="entry name" value="Ig-like_dom"/>
</dbReference>